<dbReference type="PANTHER" id="PTHR45737">
    <property type="entry name" value="VON WILLEBRAND FACTOR A DOMAIN-CONTAINING PROTEIN 5A"/>
    <property type="match status" value="1"/>
</dbReference>
<feature type="domain" description="VIT" evidence="3">
    <location>
        <begin position="17"/>
        <end position="149"/>
    </location>
</feature>
<dbReference type="HOGENOM" id="CLU_003826_3_0_1"/>
<reference evidence="5" key="1">
    <citation type="journal article" date="2013" name="Genome Announc.">
        <title>Draft genome sequence of the ascomycete Phaeoacremonium aleophilum strain UCR-PA7, a causal agent of the esca disease complex in grapevines.</title>
        <authorList>
            <person name="Blanco-Ulate B."/>
            <person name="Rolshausen P."/>
            <person name="Cantu D."/>
        </authorList>
    </citation>
    <scope>NUCLEOTIDE SEQUENCE [LARGE SCALE GENOMIC DNA]</scope>
    <source>
        <strain evidence="5">UCR-PA7</strain>
    </source>
</reference>
<dbReference type="OrthoDB" id="1729737at2759"/>
<dbReference type="InterPro" id="IPR036465">
    <property type="entry name" value="vWFA_dom_sf"/>
</dbReference>
<dbReference type="EMBL" id="KB933225">
    <property type="protein sequence ID" value="EON98208.1"/>
    <property type="molecule type" value="Genomic_DNA"/>
</dbReference>
<organism evidence="4 5">
    <name type="scientific">Phaeoacremonium minimum (strain UCR-PA7)</name>
    <name type="common">Esca disease fungus</name>
    <name type="synonym">Togninia minima</name>
    <dbReference type="NCBI Taxonomy" id="1286976"/>
    <lineage>
        <taxon>Eukaryota</taxon>
        <taxon>Fungi</taxon>
        <taxon>Dikarya</taxon>
        <taxon>Ascomycota</taxon>
        <taxon>Pezizomycotina</taxon>
        <taxon>Sordariomycetes</taxon>
        <taxon>Sordariomycetidae</taxon>
        <taxon>Togniniales</taxon>
        <taxon>Togniniaceae</taxon>
        <taxon>Phaeoacremonium</taxon>
    </lineage>
</organism>
<feature type="domain" description="VWFA" evidence="2">
    <location>
        <begin position="296"/>
        <end position="477"/>
    </location>
</feature>
<dbReference type="Proteomes" id="UP000014074">
    <property type="component" value="Unassembled WGS sequence"/>
</dbReference>
<evidence type="ECO:0000313" key="4">
    <source>
        <dbReference type="EMBL" id="EON98208.1"/>
    </source>
</evidence>
<dbReference type="PROSITE" id="PS50234">
    <property type="entry name" value="VWFA"/>
    <property type="match status" value="1"/>
</dbReference>
<accession>R8BFY4</accession>
<dbReference type="RefSeq" id="XP_007916984.1">
    <property type="nucleotide sequence ID" value="XM_007918793.1"/>
</dbReference>
<dbReference type="InterPro" id="IPR013694">
    <property type="entry name" value="VIT"/>
</dbReference>
<dbReference type="SMART" id="SM00327">
    <property type="entry name" value="VWA"/>
    <property type="match status" value="1"/>
</dbReference>
<evidence type="ECO:0000259" key="2">
    <source>
        <dbReference type="PROSITE" id="PS50234"/>
    </source>
</evidence>
<keyword evidence="5" id="KW-1185">Reference proteome</keyword>
<sequence length="783" mass="85593">MAQTHHHICGFFYIDHGTNNWGGQTQRRKYLPQLSLSCHARIVSTVVRATLTQKFVNPSKSLIPELRYTFPLYDGVSVVGFTCTVNKDRVIRGVVKEKHDARQTYNDAVARGETAGLLEQIPDASDVFLTTIGNVPADAEIQVDITYLGELKHDAQIDGPRFTLPTSIAPRYGSYPGELVGKATNASSTDGIKIVVDTEMPTNCAIKSIQSPSHPISVTVGSLSTSADDASPSLHLASASLSLGTAELDKDFVLQVVATNISNPVAILETHPTIPNHRALMTTLVPKFNLPSSRPEIVFICDRSGSMGGGKKIPHLKSALQLFLKSLPLGVKFNICSFGSRYSYLFPDGSKTYDQTSLDAAMRHVESFAADFGGTEIAKPVQETFKRRYKDMDLEVFVLTDGEVWNQQGLFDMVNKNVEDANGSIRLFTLGVGNDVSHALIQGLARAGNGFSQAVLDNEKMDTKVIRMLKGALTPHINDYSLEIKYGKAASELGDDDFEVVEKVLDALNLDISEPEDQDISSTTPPPESKPTISLFDPSADPDAETSEKTGRYPHVPPVPAPKLLQTPFHIPPLFPFNRTSIYLLLSPGTTQRLPSAVVLRGTSVHGPLELEIPVMALIIPDKTIHQLAARAAVKELEEGRGWITQAKDKSGALLKEKYEGRFPDMVEREAVRLGLEFQVAGKWCSFVAVEDNDQSEKKSKANPIEIARQVEEDAVTTKLQAVSPGSSKDVIATVAVISFLRKKLPLEKDAWEMLVEKATAWLEGELGDFPTAMAEAVDELFE</sequence>
<dbReference type="PROSITE" id="PS51468">
    <property type="entry name" value="VIT"/>
    <property type="match status" value="1"/>
</dbReference>
<dbReference type="SMART" id="SM00609">
    <property type="entry name" value="VIT"/>
    <property type="match status" value="1"/>
</dbReference>
<dbReference type="SUPFAM" id="SSF53300">
    <property type="entry name" value="vWA-like"/>
    <property type="match status" value="1"/>
</dbReference>
<dbReference type="KEGG" id="tmn:UCRPA7_6254"/>
<protein>
    <submittedName>
        <fullName evidence="4">Putative von willebrand domain containing protein</fullName>
    </submittedName>
</protein>
<gene>
    <name evidence="4" type="ORF">UCRPA7_6254</name>
</gene>
<evidence type="ECO:0000256" key="1">
    <source>
        <dbReference type="SAM" id="MobiDB-lite"/>
    </source>
</evidence>
<evidence type="ECO:0000259" key="3">
    <source>
        <dbReference type="PROSITE" id="PS51468"/>
    </source>
</evidence>
<dbReference type="GeneID" id="19326891"/>
<dbReference type="InterPro" id="IPR002035">
    <property type="entry name" value="VWF_A"/>
</dbReference>
<evidence type="ECO:0000313" key="5">
    <source>
        <dbReference type="Proteomes" id="UP000014074"/>
    </source>
</evidence>
<dbReference type="Gene3D" id="3.40.50.410">
    <property type="entry name" value="von Willebrand factor, type A domain"/>
    <property type="match status" value="1"/>
</dbReference>
<dbReference type="AlphaFoldDB" id="R8BFY4"/>
<dbReference type="Pfam" id="PF08487">
    <property type="entry name" value="VIT"/>
    <property type="match status" value="1"/>
</dbReference>
<dbReference type="Pfam" id="PF13768">
    <property type="entry name" value="VWA_3"/>
    <property type="match status" value="1"/>
</dbReference>
<feature type="region of interest" description="Disordered" evidence="1">
    <location>
        <begin position="512"/>
        <end position="554"/>
    </location>
</feature>
<dbReference type="PANTHER" id="PTHR45737:SF6">
    <property type="entry name" value="VON WILLEBRAND FACTOR A DOMAIN-CONTAINING PROTEIN 5A"/>
    <property type="match status" value="1"/>
</dbReference>
<name>R8BFY4_PHAM7</name>
<proteinExistence type="predicted"/>
<dbReference type="eggNOG" id="ENOG502QRPK">
    <property type="taxonomic scope" value="Eukaryota"/>
</dbReference>